<sequence length="309" mass="33683">MDATGAPQSNVRTWLRIDGEEVKLGRPTFFSAEEEDVIAAYMAAWTRVGDLLTFYLASVLLRQYIADVGRKAEAERLFGGDGMPGRTFIRLFLGRHPQLCHVQPVALEGVRAEAATPEAVAKFFAAFRLVCREFSITRAEQVWNTDESMIKAEELMEGAGTAVVTDNPASRAEFRIPSVQNGAEAASLVATVCAGGTGLPLFVVVAGSGGRLPFAEIEKEDGSKSRKPLAGYLDGGAEVHRREKPGFDVQLWDMYADFAARHMSKRCLGDWKVLLMDGCTVHASPVGMRVLKASKVVVLMFPSHLPHVL</sequence>
<dbReference type="AlphaFoldDB" id="A0A1X6P5J5"/>
<evidence type="ECO:0008006" key="3">
    <source>
        <dbReference type="Google" id="ProtNLM"/>
    </source>
</evidence>
<proteinExistence type="predicted"/>
<dbReference type="Proteomes" id="UP000218209">
    <property type="component" value="Unassembled WGS sequence"/>
</dbReference>
<dbReference type="EMBL" id="KV918878">
    <property type="protein sequence ID" value="OSX76152.1"/>
    <property type="molecule type" value="Genomic_DNA"/>
</dbReference>
<evidence type="ECO:0000313" key="1">
    <source>
        <dbReference type="EMBL" id="OSX76152.1"/>
    </source>
</evidence>
<protein>
    <recommendedName>
        <fullName evidence="3">DDE-1 domain-containing protein</fullName>
    </recommendedName>
</protein>
<accession>A0A1X6P5J5</accession>
<keyword evidence="2" id="KW-1185">Reference proteome</keyword>
<name>A0A1X6P5J5_PORUM</name>
<reference evidence="1 2" key="1">
    <citation type="submission" date="2017-03" db="EMBL/GenBank/DDBJ databases">
        <title>WGS assembly of Porphyra umbilicalis.</title>
        <authorList>
            <person name="Brawley S.H."/>
            <person name="Blouin N.A."/>
            <person name="Ficko-Blean E."/>
            <person name="Wheeler G.L."/>
            <person name="Lohr M."/>
            <person name="Goodson H.V."/>
            <person name="Jenkins J.W."/>
            <person name="Blaby-Haas C.E."/>
            <person name="Helliwell K.E."/>
            <person name="Chan C."/>
            <person name="Marriage T."/>
            <person name="Bhattacharya D."/>
            <person name="Klein A.S."/>
            <person name="Badis Y."/>
            <person name="Brodie J."/>
            <person name="Cao Y."/>
            <person name="Collen J."/>
            <person name="Dittami S.M."/>
            <person name="Gachon C.M."/>
            <person name="Green B.R."/>
            <person name="Karpowicz S."/>
            <person name="Kim J.W."/>
            <person name="Kudahl U."/>
            <person name="Lin S."/>
            <person name="Michel G."/>
            <person name="Mittag M."/>
            <person name="Olson B.J."/>
            <person name="Pangilinan J."/>
            <person name="Peng Y."/>
            <person name="Qiu H."/>
            <person name="Shu S."/>
            <person name="Singer J.T."/>
            <person name="Smith A.G."/>
            <person name="Sprecher B.N."/>
            <person name="Wagner V."/>
            <person name="Wang W."/>
            <person name="Wang Z.-Y."/>
            <person name="Yan J."/>
            <person name="Yarish C."/>
            <person name="Zoeuner-Riek S."/>
            <person name="Zhuang Y."/>
            <person name="Zou Y."/>
            <person name="Lindquist E.A."/>
            <person name="Grimwood J."/>
            <person name="Barry K."/>
            <person name="Rokhsar D.S."/>
            <person name="Schmutz J."/>
            <person name="Stiller J.W."/>
            <person name="Grossman A.R."/>
            <person name="Prochnik S.E."/>
        </authorList>
    </citation>
    <scope>NUCLEOTIDE SEQUENCE [LARGE SCALE GENOMIC DNA]</scope>
    <source>
        <strain evidence="1">4086291</strain>
    </source>
</reference>
<gene>
    <name evidence="1" type="ORF">BU14_0205s0027</name>
</gene>
<evidence type="ECO:0000313" key="2">
    <source>
        <dbReference type="Proteomes" id="UP000218209"/>
    </source>
</evidence>
<organism evidence="1 2">
    <name type="scientific">Porphyra umbilicalis</name>
    <name type="common">Purple laver</name>
    <name type="synonym">Red alga</name>
    <dbReference type="NCBI Taxonomy" id="2786"/>
    <lineage>
        <taxon>Eukaryota</taxon>
        <taxon>Rhodophyta</taxon>
        <taxon>Bangiophyceae</taxon>
        <taxon>Bangiales</taxon>
        <taxon>Bangiaceae</taxon>
        <taxon>Porphyra</taxon>
    </lineage>
</organism>
<dbReference type="OrthoDB" id="8191755at2759"/>